<evidence type="ECO:0000313" key="1">
    <source>
        <dbReference type="EMBL" id="GGB16331.1"/>
    </source>
</evidence>
<dbReference type="EMBL" id="BMHI01000001">
    <property type="protein sequence ID" value="GGB16331.1"/>
    <property type="molecule type" value="Genomic_DNA"/>
</dbReference>
<keyword evidence="2" id="KW-1185">Reference proteome</keyword>
<proteinExistence type="predicted"/>
<accession>A0A916STX3</accession>
<gene>
    <name evidence="1" type="ORF">GCM10011492_02570</name>
</gene>
<dbReference type="AlphaFoldDB" id="A0A916STX3"/>
<organism evidence="1 2">
    <name type="scientific">Flexivirga endophytica</name>
    <dbReference type="NCBI Taxonomy" id="1849103"/>
    <lineage>
        <taxon>Bacteria</taxon>
        <taxon>Bacillati</taxon>
        <taxon>Actinomycetota</taxon>
        <taxon>Actinomycetes</taxon>
        <taxon>Micrococcales</taxon>
        <taxon>Dermacoccaceae</taxon>
        <taxon>Flexivirga</taxon>
    </lineage>
</organism>
<dbReference type="Proteomes" id="UP000636793">
    <property type="component" value="Unassembled WGS sequence"/>
</dbReference>
<reference evidence="1" key="2">
    <citation type="submission" date="2020-09" db="EMBL/GenBank/DDBJ databases">
        <authorList>
            <person name="Sun Q."/>
            <person name="Zhou Y."/>
        </authorList>
    </citation>
    <scope>NUCLEOTIDE SEQUENCE</scope>
    <source>
        <strain evidence="1">CGMCC 1.15085</strain>
    </source>
</reference>
<reference evidence="1" key="1">
    <citation type="journal article" date="2014" name="Int. J. Syst. Evol. Microbiol.">
        <title>Complete genome sequence of Corynebacterium casei LMG S-19264T (=DSM 44701T), isolated from a smear-ripened cheese.</title>
        <authorList>
            <consortium name="US DOE Joint Genome Institute (JGI-PGF)"/>
            <person name="Walter F."/>
            <person name="Albersmeier A."/>
            <person name="Kalinowski J."/>
            <person name="Ruckert C."/>
        </authorList>
    </citation>
    <scope>NUCLEOTIDE SEQUENCE</scope>
    <source>
        <strain evidence="1">CGMCC 1.15085</strain>
    </source>
</reference>
<dbReference type="SUPFAM" id="SSF55729">
    <property type="entry name" value="Acyl-CoA N-acyltransferases (Nat)"/>
    <property type="match status" value="1"/>
</dbReference>
<protein>
    <submittedName>
        <fullName evidence="1">Uncharacterized protein</fullName>
    </submittedName>
</protein>
<dbReference type="InterPro" id="IPR016181">
    <property type="entry name" value="Acyl_CoA_acyltransferase"/>
</dbReference>
<comment type="caution">
    <text evidence="1">The sequence shown here is derived from an EMBL/GenBank/DDBJ whole genome shotgun (WGS) entry which is preliminary data.</text>
</comment>
<evidence type="ECO:0000313" key="2">
    <source>
        <dbReference type="Proteomes" id="UP000636793"/>
    </source>
</evidence>
<name>A0A916STX3_9MICO</name>
<sequence length="141" mass="15458">MYRHDMSGVVGSLPCADGSFRSEWLEYALTRSDWHAWMLTIGEHPGGLALVRAVNEPVRVLNSFFVVSGARRFGLGFDLARVVVGEYPGRWDVAYQDANAAAVALWPAVAGSFDAGYTVERRAVPGDSDVPHDVWVSFRTA</sequence>